<dbReference type="Pfam" id="PF08495">
    <property type="entry name" value="FIST"/>
    <property type="match status" value="1"/>
</dbReference>
<dbReference type="InterPro" id="IPR013702">
    <property type="entry name" value="FIST_domain_N"/>
</dbReference>
<dbReference type="InterPro" id="IPR019494">
    <property type="entry name" value="FIST_C"/>
</dbReference>
<organism evidence="3 4">
    <name type="scientific">Vibrio furnissii</name>
    <dbReference type="NCBI Taxonomy" id="29494"/>
    <lineage>
        <taxon>Bacteria</taxon>
        <taxon>Pseudomonadati</taxon>
        <taxon>Pseudomonadota</taxon>
        <taxon>Gammaproteobacteria</taxon>
        <taxon>Vibrionales</taxon>
        <taxon>Vibrionaceae</taxon>
        <taxon>Vibrio</taxon>
    </lineage>
</organism>
<evidence type="ECO:0000313" key="4">
    <source>
        <dbReference type="Proteomes" id="UP000051221"/>
    </source>
</evidence>
<gene>
    <name evidence="3" type="ORF">AMR76_18370</name>
</gene>
<comment type="caution">
    <text evidence="3">The sequence shown here is derived from an EMBL/GenBank/DDBJ whole genome shotgun (WGS) entry which is preliminary data.</text>
</comment>
<keyword evidence="3" id="KW-0418">Kinase</keyword>
<dbReference type="EMBL" id="LKHS01000020">
    <property type="protein sequence ID" value="KQH84196.1"/>
    <property type="molecule type" value="Genomic_DNA"/>
</dbReference>
<evidence type="ECO:0000313" key="3">
    <source>
        <dbReference type="EMBL" id="KQH84196.1"/>
    </source>
</evidence>
<proteinExistence type="predicted"/>
<protein>
    <submittedName>
        <fullName evidence="3">Histidine kinase</fullName>
    </submittedName>
</protein>
<feature type="domain" description="FIST" evidence="1">
    <location>
        <begin position="9"/>
        <end position="159"/>
    </location>
</feature>
<accession>A0A0Q2XSP8</accession>
<name>A0A0Q2XSP8_VIBFU</name>
<dbReference type="Proteomes" id="UP000051221">
    <property type="component" value="Unassembled WGS sequence"/>
</dbReference>
<feature type="domain" description="FIST C-domain" evidence="2">
    <location>
        <begin position="160"/>
        <end position="307"/>
    </location>
</feature>
<dbReference type="InParanoid" id="A0A0Q2XSP8"/>
<evidence type="ECO:0000259" key="1">
    <source>
        <dbReference type="SMART" id="SM00897"/>
    </source>
</evidence>
<keyword evidence="4" id="KW-1185">Reference proteome</keyword>
<keyword evidence="3" id="KW-0808">Transferase</keyword>
<sequence>MTEKGYHAGPVIAAMGIYDSNQSAYGTGLIALDEGQDFRKSTRKAIQQALRSAGRIGEVPSLIVLHATPGHEELFIDEIDDTFGTQIPIIGGSAADNYIQKQWSSMTEQGWIQRGIAIELFFPSKPLTTGFSAGYSPTEFVGTVTKASGRFIHEIDGEPAKQIYKEWISDHSSVQISEHYLFHHVTRFPLGRVAGHIHQQPYYKLSHPVRMTRSGSMEMFTAAVEGETVTLMTGSREQLINRASRVVKEANTQNYHESQLLGSIIIYCAGSMLRLGEDILEVQRQLKSQMNNQPFICPFTFGEQGRFIGGENAHGNLMISSVLFYESE</sequence>
<dbReference type="SMART" id="SM01204">
    <property type="entry name" value="FIST_C"/>
    <property type="match status" value="1"/>
</dbReference>
<dbReference type="PANTHER" id="PTHR40252">
    <property type="entry name" value="BLR0328 PROTEIN"/>
    <property type="match status" value="1"/>
</dbReference>
<dbReference type="AlphaFoldDB" id="A0A0Q2XSP8"/>
<dbReference type="Pfam" id="PF10442">
    <property type="entry name" value="FIST_C"/>
    <property type="match status" value="1"/>
</dbReference>
<reference evidence="3 4" key="1">
    <citation type="submission" date="2015-08" db="EMBL/GenBank/DDBJ databases">
        <title>Antibacterial properties of a collection of Vibrionaceae strains.</title>
        <authorList>
            <person name="Giubergia S."/>
        </authorList>
    </citation>
    <scope>NUCLEOTIDE SEQUENCE [LARGE SCALE GENOMIC DNA]</scope>
    <source>
        <strain evidence="3 4">S0821</strain>
    </source>
</reference>
<dbReference type="GO" id="GO:0016301">
    <property type="term" value="F:kinase activity"/>
    <property type="evidence" value="ECO:0007669"/>
    <property type="project" value="UniProtKB-KW"/>
</dbReference>
<evidence type="ECO:0000259" key="2">
    <source>
        <dbReference type="SMART" id="SM01204"/>
    </source>
</evidence>
<dbReference type="SMART" id="SM00897">
    <property type="entry name" value="FIST"/>
    <property type="match status" value="1"/>
</dbReference>
<dbReference type="PANTHER" id="PTHR40252:SF2">
    <property type="entry name" value="BLR0328 PROTEIN"/>
    <property type="match status" value="1"/>
</dbReference>